<keyword evidence="2" id="KW-0540">Nuclease</keyword>
<feature type="domain" description="Tc1-like transposase DDE" evidence="1">
    <location>
        <begin position="87"/>
        <end position="232"/>
    </location>
</feature>
<sequence length="261" mass="29695">MGQPFFKNEVDLHPHKIRYWLHSSEKTESPESFAHKVNEICGLYQSAQEQSREGAHIVSTDEMTGVQALEHKYPDKLPLPRQCAKMGFEYIRHGTASLIGFFDVATGRMEMPYLNSTRTEDDFVEAVKALAGTDPQAPWTFICDGLNTHTSEALVRFVAEACAPGVELGKKGKTGILKSMESRADFLHDLSHRIRFVYTPKHSSWMNQIEIWFGIINRKLLKRKSYLSIEELEASILRFIDQYNLTAHPFKCTYAGIPLAI</sequence>
<organism evidence="2 3">
    <name type="scientific">Schaedlerella arabinosiphila</name>
    <dbReference type="NCBI Taxonomy" id="2044587"/>
    <lineage>
        <taxon>Bacteria</taxon>
        <taxon>Bacillati</taxon>
        <taxon>Bacillota</taxon>
        <taxon>Clostridia</taxon>
        <taxon>Lachnospirales</taxon>
        <taxon>Lachnospiraceae</taxon>
        <taxon>Schaedlerella</taxon>
    </lineage>
</organism>
<gene>
    <name evidence="2" type="ORF">FMM80_16835</name>
</gene>
<protein>
    <submittedName>
        <fullName evidence="2">DDE endonuclease</fullName>
    </submittedName>
</protein>
<name>A0A9X5C9N8_9FIRM</name>
<evidence type="ECO:0000313" key="2">
    <source>
        <dbReference type="EMBL" id="NDO70228.1"/>
    </source>
</evidence>
<dbReference type="Gene3D" id="3.30.420.10">
    <property type="entry name" value="Ribonuclease H-like superfamily/Ribonuclease H"/>
    <property type="match status" value="1"/>
</dbReference>
<dbReference type="InterPro" id="IPR036397">
    <property type="entry name" value="RNaseH_sf"/>
</dbReference>
<reference evidence="2 3" key="1">
    <citation type="submission" date="2019-07" db="EMBL/GenBank/DDBJ databases">
        <title>Draft genome sequences of 15 bacterial species constituting the stable defined intestinal microbiota of the GM15 gnotobiotic mouse model.</title>
        <authorList>
            <person name="Elie C."/>
            <person name="Mathieu A."/>
            <person name="Saliou A."/>
            <person name="Darnaud M."/>
            <person name="Leulier F."/>
            <person name="Tamellini A."/>
        </authorList>
    </citation>
    <scope>NUCLEOTIDE SEQUENCE [LARGE SCALE GENOMIC DNA]</scope>
    <source>
        <strain evidence="3">ASF 502</strain>
    </source>
</reference>
<dbReference type="EMBL" id="VIRB01000104">
    <property type="protein sequence ID" value="NDO70228.1"/>
    <property type="molecule type" value="Genomic_DNA"/>
</dbReference>
<dbReference type="GO" id="GO:0003676">
    <property type="term" value="F:nucleic acid binding"/>
    <property type="evidence" value="ECO:0007669"/>
    <property type="project" value="InterPro"/>
</dbReference>
<evidence type="ECO:0000259" key="1">
    <source>
        <dbReference type="Pfam" id="PF13358"/>
    </source>
</evidence>
<evidence type="ECO:0000313" key="3">
    <source>
        <dbReference type="Proteomes" id="UP000474104"/>
    </source>
</evidence>
<proteinExistence type="predicted"/>
<dbReference type="AlphaFoldDB" id="A0A9X5C9N8"/>
<comment type="caution">
    <text evidence="2">The sequence shown here is derived from an EMBL/GenBank/DDBJ whole genome shotgun (WGS) entry which is preliminary data.</text>
</comment>
<dbReference type="Pfam" id="PF13358">
    <property type="entry name" value="DDE_3"/>
    <property type="match status" value="1"/>
</dbReference>
<dbReference type="Proteomes" id="UP000474104">
    <property type="component" value="Unassembled WGS sequence"/>
</dbReference>
<accession>A0A9X5C9N8</accession>
<keyword evidence="2" id="KW-0378">Hydrolase</keyword>
<dbReference type="GO" id="GO:0004519">
    <property type="term" value="F:endonuclease activity"/>
    <property type="evidence" value="ECO:0007669"/>
    <property type="project" value="UniProtKB-KW"/>
</dbReference>
<dbReference type="InterPro" id="IPR038717">
    <property type="entry name" value="Tc1-like_DDE_dom"/>
</dbReference>
<keyword evidence="2" id="KW-0255">Endonuclease</keyword>